<dbReference type="InterPro" id="IPR000866">
    <property type="entry name" value="AhpC/TSA"/>
</dbReference>
<name>A0A3B0WXT5_9ZZZZ</name>
<dbReference type="EMBL" id="UOFG01000132">
    <property type="protein sequence ID" value="VAW60838.1"/>
    <property type="molecule type" value="Genomic_DNA"/>
</dbReference>
<dbReference type="AlphaFoldDB" id="A0A3B0WXT5"/>
<dbReference type="InterPro" id="IPR013766">
    <property type="entry name" value="Thioredoxin_domain"/>
</dbReference>
<feature type="domain" description="Thioredoxin" evidence="1">
    <location>
        <begin position="3"/>
        <end position="180"/>
    </location>
</feature>
<reference evidence="2" key="1">
    <citation type="submission" date="2018-06" db="EMBL/GenBank/DDBJ databases">
        <authorList>
            <person name="Zhirakovskaya E."/>
        </authorList>
    </citation>
    <scope>NUCLEOTIDE SEQUENCE</scope>
</reference>
<dbReference type="Pfam" id="PF00578">
    <property type="entry name" value="AhpC-TSA"/>
    <property type="match status" value="1"/>
</dbReference>
<accession>A0A3B0WXT5</accession>
<dbReference type="GO" id="GO:0016209">
    <property type="term" value="F:antioxidant activity"/>
    <property type="evidence" value="ECO:0007669"/>
    <property type="project" value="InterPro"/>
</dbReference>
<dbReference type="CDD" id="cd02970">
    <property type="entry name" value="PRX_like2"/>
    <property type="match status" value="1"/>
</dbReference>
<dbReference type="GO" id="GO:0016491">
    <property type="term" value="F:oxidoreductase activity"/>
    <property type="evidence" value="ECO:0007669"/>
    <property type="project" value="InterPro"/>
</dbReference>
<dbReference type="PROSITE" id="PS51352">
    <property type="entry name" value="THIOREDOXIN_2"/>
    <property type="match status" value="1"/>
</dbReference>
<evidence type="ECO:0000313" key="2">
    <source>
        <dbReference type="EMBL" id="VAW60838.1"/>
    </source>
</evidence>
<dbReference type="Gene3D" id="3.40.30.10">
    <property type="entry name" value="Glutaredoxin"/>
    <property type="match status" value="1"/>
</dbReference>
<dbReference type="SUPFAM" id="SSF52833">
    <property type="entry name" value="Thioredoxin-like"/>
    <property type="match status" value="1"/>
</dbReference>
<sequence length="189" mass="21751">MKLASGNMAPNFEAFDFEGVKQSLLDTKQPVLLTFFRHAGCPMCNLRTRKMILDYDKFKSYNLKIITIFESPEKSIRRDVGKQKPPFPIIPDPERKLYKLFGVTISWVGFVKIFFIRPKHVFEAVFKNGFIPKFAEATPMMPADFLINFDGTIRLAYYGKDIGDHLPFNQLYAALDEMKASHNQITQAT</sequence>
<dbReference type="InterPro" id="IPR036249">
    <property type="entry name" value="Thioredoxin-like_sf"/>
</dbReference>
<proteinExistence type="predicted"/>
<gene>
    <name evidence="2" type="ORF">MNBD_GAMMA11-3177</name>
</gene>
<protein>
    <recommendedName>
        <fullName evidence="1">Thioredoxin domain-containing protein</fullName>
    </recommendedName>
</protein>
<evidence type="ECO:0000259" key="1">
    <source>
        <dbReference type="PROSITE" id="PS51352"/>
    </source>
</evidence>
<organism evidence="2">
    <name type="scientific">hydrothermal vent metagenome</name>
    <dbReference type="NCBI Taxonomy" id="652676"/>
    <lineage>
        <taxon>unclassified sequences</taxon>
        <taxon>metagenomes</taxon>
        <taxon>ecological metagenomes</taxon>
    </lineage>
</organism>